<name>A0A0D0E608_9AGAM</name>
<dbReference type="AlphaFoldDB" id="A0A0D0E608"/>
<feature type="non-terminal residue" evidence="1">
    <location>
        <position position="352"/>
    </location>
</feature>
<protein>
    <submittedName>
        <fullName evidence="1">Unplaced genomic scaffold scaffold_400, whole genome shotgun sequence</fullName>
    </submittedName>
</protein>
<dbReference type="InParanoid" id="A0A0D0E608"/>
<gene>
    <name evidence="1" type="ORF">PAXRUDRAFT_61801</name>
</gene>
<feature type="non-terminal residue" evidence="1">
    <location>
        <position position="1"/>
    </location>
</feature>
<organism evidence="1 2">
    <name type="scientific">Paxillus rubicundulus Ve08.2h10</name>
    <dbReference type="NCBI Taxonomy" id="930991"/>
    <lineage>
        <taxon>Eukaryota</taxon>
        <taxon>Fungi</taxon>
        <taxon>Dikarya</taxon>
        <taxon>Basidiomycota</taxon>
        <taxon>Agaricomycotina</taxon>
        <taxon>Agaricomycetes</taxon>
        <taxon>Agaricomycetidae</taxon>
        <taxon>Boletales</taxon>
        <taxon>Paxilineae</taxon>
        <taxon>Paxillaceae</taxon>
        <taxon>Paxillus</taxon>
    </lineage>
</organism>
<keyword evidence="2" id="KW-1185">Reference proteome</keyword>
<dbReference type="SUPFAM" id="SSF52047">
    <property type="entry name" value="RNI-like"/>
    <property type="match status" value="1"/>
</dbReference>
<accession>A0A0D0E608</accession>
<evidence type="ECO:0000313" key="1">
    <source>
        <dbReference type="EMBL" id="KIK93015.1"/>
    </source>
</evidence>
<reference evidence="2" key="2">
    <citation type="submission" date="2015-01" db="EMBL/GenBank/DDBJ databases">
        <title>Evolutionary Origins and Diversification of the Mycorrhizal Mutualists.</title>
        <authorList>
            <consortium name="DOE Joint Genome Institute"/>
            <consortium name="Mycorrhizal Genomics Consortium"/>
            <person name="Kohler A."/>
            <person name="Kuo A."/>
            <person name="Nagy L.G."/>
            <person name="Floudas D."/>
            <person name="Copeland A."/>
            <person name="Barry K.W."/>
            <person name="Cichocki N."/>
            <person name="Veneault-Fourrey C."/>
            <person name="LaButti K."/>
            <person name="Lindquist E.A."/>
            <person name="Lipzen A."/>
            <person name="Lundell T."/>
            <person name="Morin E."/>
            <person name="Murat C."/>
            <person name="Riley R."/>
            <person name="Ohm R."/>
            <person name="Sun H."/>
            <person name="Tunlid A."/>
            <person name="Henrissat B."/>
            <person name="Grigoriev I.V."/>
            <person name="Hibbett D.S."/>
            <person name="Martin F."/>
        </authorList>
    </citation>
    <scope>NUCLEOTIDE SEQUENCE [LARGE SCALE GENOMIC DNA]</scope>
    <source>
        <strain evidence="2">Ve08.2h10</strain>
    </source>
</reference>
<dbReference type="HOGENOM" id="CLU_788844_0_0_1"/>
<dbReference type="InterPro" id="IPR032675">
    <property type="entry name" value="LRR_dom_sf"/>
</dbReference>
<dbReference type="Proteomes" id="UP000054538">
    <property type="component" value="Unassembled WGS sequence"/>
</dbReference>
<dbReference type="EMBL" id="KN825222">
    <property type="protein sequence ID" value="KIK93015.1"/>
    <property type="molecule type" value="Genomic_DNA"/>
</dbReference>
<proteinExistence type="predicted"/>
<dbReference type="OrthoDB" id="2269034at2759"/>
<reference evidence="1 2" key="1">
    <citation type="submission" date="2014-04" db="EMBL/GenBank/DDBJ databases">
        <authorList>
            <consortium name="DOE Joint Genome Institute"/>
            <person name="Kuo A."/>
            <person name="Kohler A."/>
            <person name="Jargeat P."/>
            <person name="Nagy L.G."/>
            <person name="Floudas D."/>
            <person name="Copeland A."/>
            <person name="Barry K.W."/>
            <person name="Cichocki N."/>
            <person name="Veneault-Fourrey C."/>
            <person name="LaButti K."/>
            <person name="Lindquist E.A."/>
            <person name="Lipzen A."/>
            <person name="Lundell T."/>
            <person name="Morin E."/>
            <person name="Murat C."/>
            <person name="Sun H."/>
            <person name="Tunlid A."/>
            <person name="Henrissat B."/>
            <person name="Grigoriev I.V."/>
            <person name="Hibbett D.S."/>
            <person name="Martin F."/>
            <person name="Nordberg H.P."/>
            <person name="Cantor M.N."/>
            <person name="Hua S.X."/>
        </authorList>
    </citation>
    <scope>NUCLEOTIDE SEQUENCE [LARGE SCALE GENOMIC DNA]</scope>
    <source>
        <strain evidence="1 2">Ve08.2h10</strain>
    </source>
</reference>
<sequence>SPIRRLPTEILQQVFVECTEITPLGVTQSLDADIFFPQPDPSQAPLLLTQVCRLWKAISSSTPELWSSIRLSRHAYRAKYPRSLRLLRDMLETWLLNAQSLPLKLHLEVDVRWIKFGEAGTTELVPPPLCNDILLVFASHAFHWSTVIAPPVLARYLFSQGIDTPMLKTFSSQNWNLFSLDMFRSAQELNCLRLNNIRVQSLSPDGVAKGLRYLSLACCFHPSDLFEILAYFPELVSLHLGMSYGRFNGRLTKRLTHQNLLKFVASDGLVVPEVLDMLSFPSLRTLVVVGNWRVRHVQSVAAMLSRSSCSLRYLEFYGTDVGFVKDHVKREVEQLLQFTPCVRVHQLDFRRP</sequence>
<dbReference type="Gene3D" id="3.80.10.10">
    <property type="entry name" value="Ribonuclease Inhibitor"/>
    <property type="match status" value="1"/>
</dbReference>
<evidence type="ECO:0000313" key="2">
    <source>
        <dbReference type="Proteomes" id="UP000054538"/>
    </source>
</evidence>